<accession>A0ABU3JLJ4</accession>
<dbReference type="Proteomes" id="UP001249760">
    <property type="component" value="Unassembled WGS sequence"/>
</dbReference>
<dbReference type="Gene3D" id="3.90.850.10">
    <property type="entry name" value="Fumarylacetoacetase-like, C-terminal domain"/>
    <property type="match status" value="1"/>
</dbReference>
<name>A0ABU3JLJ4_9ACTN</name>
<gene>
    <name evidence="1" type="ORF">QNO04_04930</name>
</gene>
<comment type="caution">
    <text evidence="1">The sequence shown here is derived from an EMBL/GenBank/DDBJ whole genome shotgun (WGS) entry which is preliminary data.</text>
</comment>
<dbReference type="EMBL" id="JASKMA010000003">
    <property type="protein sequence ID" value="MDT6982794.1"/>
    <property type="molecule type" value="Genomic_DNA"/>
</dbReference>
<proteinExistence type="predicted"/>
<protein>
    <submittedName>
        <fullName evidence="1">FAH family protein</fullName>
    </submittedName>
</protein>
<keyword evidence="2" id="KW-1185">Reference proteome</keyword>
<dbReference type="InterPro" id="IPR036663">
    <property type="entry name" value="Fumarylacetoacetase_C_sf"/>
</dbReference>
<sequence length="290" mass="31340">MTVVFECVHDDKRCFGLGLPESGAPLRLYPLAGDSLAALLSAANGDREALVRGRSFVEVPADDRDSVRMLPPLLPAHVGDALVSGFMMTHNVKVDAEVPDQPNWFVKGLGGALKVPGESLSVPADAVAVCEEAEVVLVHVGDAHGRPRYVGYTFGNDLTDIGRFKQHAGHLSYAKLCDAGVAPWLHLGEPPRSVTGEVTVERSGAPVWTGSFTTGTDALHYDVPSMMSRVFSYEALHHPGRVHYVYLGADRGSYHAGFRVMDGDRVTIDVASHKVRLSHPLAWTRDPGRK</sequence>
<organism evidence="1 2">
    <name type="scientific">Streptomyces lusitanus</name>
    <dbReference type="NCBI Taxonomy" id="68232"/>
    <lineage>
        <taxon>Bacteria</taxon>
        <taxon>Bacillati</taxon>
        <taxon>Actinomycetota</taxon>
        <taxon>Actinomycetes</taxon>
        <taxon>Kitasatosporales</taxon>
        <taxon>Streptomycetaceae</taxon>
        <taxon>Streptomyces</taxon>
    </lineage>
</organism>
<dbReference type="RefSeq" id="WP_394306548.1">
    <property type="nucleotide sequence ID" value="NZ_JASKMA010000003.1"/>
</dbReference>
<dbReference type="SUPFAM" id="SSF56529">
    <property type="entry name" value="FAH"/>
    <property type="match status" value="1"/>
</dbReference>
<evidence type="ECO:0000313" key="1">
    <source>
        <dbReference type="EMBL" id="MDT6982794.1"/>
    </source>
</evidence>
<evidence type="ECO:0000313" key="2">
    <source>
        <dbReference type="Proteomes" id="UP001249760"/>
    </source>
</evidence>
<reference evidence="1 2" key="1">
    <citation type="submission" date="2023-05" db="EMBL/GenBank/DDBJ databases">
        <title>Streptomyces fuscus sp. nov., a brown-black pigment producing actinomyces isolated from dry sand of Sea duck farm.</title>
        <authorList>
            <person name="Xie J."/>
            <person name="Shen N."/>
        </authorList>
    </citation>
    <scope>NUCLEOTIDE SEQUENCE [LARGE SCALE GENOMIC DNA]</scope>
    <source>
        <strain evidence="1 2">CGMCC 4.1745</strain>
    </source>
</reference>